<dbReference type="GO" id="GO:0004175">
    <property type="term" value="F:endopeptidase activity"/>
    <property type="evidence" value="ECO:0007669"/>
    <property type="project" value="UniProtKB-ARBA"/>
</dbReference>
<dbReference type="InterPro" id="IPR003675">
    <property type="entry name" value="Rce1/LyrA-like_dom"/>
</dbReference>
<name>A0A317EQZ8_9SPHI</name>
<keyword evidence="1" id="KW-0472">Membrane</keyword>
<feature type="transmembrane region" description="Helical" evidence="1">
    <location>
        <begin position="179"/>
        <end position="199"/>
    </location>
</feature>
<dbReference type="EMBL" id="QGNZ01000002">
    <property type="protein sequence ID" value="PWS27548.1"/>
    <property type="molecule type" value="Genomic_DNA"/>
</dbReference>
<evidence type="ECO:0000313" key="3">
    <source>
        <dbReference type="EMBL" id="PWS27548.1"/>
    </source>
</evidence>
<organism evidence="3 4">
    <name type="scientific">Pedobacter yonginense</name>
    <dbReference type="NCBI Taxonomy" id="651869"/>
    <lineage>
        <taxon>Bacteria</taxon>
        <taxon>Pseudomonadati</taxon>
        <taxon>Bacteroidota</taxon>
        <taxon>Sphingobacteriia</taxon>
        <taxon>Sphingobacteriales</taxon>
        <taxon>Sphingobacteriaceae</taxon>
        <taxon>Pedobacter</taxon>
    </lineage>
</organism>
<keyword evidence="3" id="KW-0378">Hydrolase</keyword>
<dbReference type="GO" id="GO:0006508">
    <property type="term" value="P:proteolysis"/>
    <property type="evidence" value="ECO:0007669"/>
    <property type="project" value="UniProtKB-KW"/>
</dbReference>
<dbReference type="GO" id="GO:0080120">
    <property type="term" value="P:CAAX-box protein maturation"/>
    <property type="evidence" value="ECO:0007669"/>
    <property type="project" value="UniProtKB-ARBA"/>
</dbReference>
<evidence type="ECO:0000259" key="2">
    <source>
        <dbReference type="Pfam" id="PF02517"/>
    </source>
</evidence>
<protein>
    <submittedName>
        <fullName evidence="3">CPBP family intramembrane metalloprotease domain-containing protein</fullName>
    </submittedName>
</protein>
<keyword evidence="3" id="KW-0645">Protease</keyword>
<reference evidence="3 4" key="1">
    <citation type="submission" date="2018-05" db="EMBL/GenBank/DDBJ databases">
        <title>Pedobacter paludis sp. nov., isolated from wetland soil.</title>
        <authorList>
            <person name="Zhang Y."/>
            <person name="Wang G."/>
        </authorList>
    </citation>
    <scope>NUCLEOTIDE SEQUENCE [LARGE SCALE GENOMIC DNA]</scope>
    <source>
        <strain evidence="3 4">KCTC22721</strain>
    </source>
</reference>
<feature type="transmembrane region" description="Helical" evidence="1">
    <location>
        <begin position="88"/>
        <end position="107"/>
    </location>
</feature>
<dbReference type="Pfam" id="PF02517">
    <property type="entry name" value="Rce1-like"/>
    <property type="match status" value="1"/>
</dbReference>
<dbReference type="OrthoDB" id="324900at2"/>
<proteinExistence type="predicted"/>
<feature type="transmembrane region" description="Helical" evidence="1">
    <location>
        <begin position="248"/>
        <end position="270"/>
    </location>
</feature>
<keyword evidence="4" id="KW-1185">Reference proteome</keyword>
<evidence type="ECO:0000256" key="1">
    <source>
        <dbReference type="SAM" id="Phobius"/>
    </source>
</evidence>
<comment type="caution">
    <text evidence="3">The sequence shown here is derived from an EMBL/GenBank/DDBJ whole genome shotgun (WGS) entry which is preliminary data.</text>
</comment>
<dbReference type="Proteomes" id="UP000245379">
    <property type="component" value="Unassembled WGS sequence"/>
</dbReference>
<feature type="transmembrane region" description="Helical" evidence="1">
    <location>
        <begin position="5"/>
        <end position="25"/>
    </location>
</feature>
<feature type="transmembrane region" description="Helical" evidence="1">
    <location>
        <begin position="119"/>
        <end position="136"/>
    </location>
</feature>
<keyword evidence="1" id="KW-1133">Transmembrane helix</keyword>
<dbReference type="AlphaFoldDB" id="A0A317EQZ8"/>
<feature type="domain" description="CAAX prenyl protease 2/Lysostaphin resistance protein A-like" evidence="2">
    <location>
        <begin position="123"/>
        <end position="215"/>
    </location>
</feature>
<sequence length="283" mass="31915">MRHILYFLFIWFLVNTLLGGLAYGVVFLTQHLSVAEVLNLLDKKIAYIFACQVLSLIATLITVYVFLRDEAKSTIIDLGLKFYSVKNLLQGFAFGTIPILLVAFTLYFRKEIEYQSHPFNPAHIILYIVILIIGAANEEILARGYILNHLLKTRSNLKSLLYSAILFALFHISNDNLTLIPFINILLSGIFLGVFYIYFRNLWFSIAAHFAWNYFQGPILGSPVSGLKTDSIFKQIPAGSEILSGGNFGFEASLICTIVLIISIAVLYLFCLKHKNSFHSNAI</sequence>
<dbReference type="GO" id="GO:0008237">
    <property type="term" value="F:metallopeptidase activity"/>
    <property type="evidence" value="ECO:0007669"/>
    <property type="project" value="UniProtKB-KW"/>
</dbReference>
<keyword evidence="1" id="KW-0812">Transmembrane</keyword>
<dbReference type="PANTHER" id="PTHR39430">
    <property type="entry name" value="MEMBRANE-ASSOCIATED PROTEASE-RELATED"/>
    <property type="match status" value="1"/>
</dbReference>
<gene>
    <name evidence="3" type="ORF">DHW03_08115</name>
</gene>
<keyword evidence="3" id="KW-0482">Metalloprotease</keyword>
<feature type="transmembrane region" description="Helical" evidence="1">
    <location>
        <begin position="45"/>
        <end position="67"/>
    </location>
</feature>
<evidence type="ECO:0000313" key="4">
    <source>
        <dbReference type="Proteomes" id="UP000245379"/>
    </source>
</evidence>
<dbReference type="RefSeq" id="WP_109925256.1">
    <property type="nucleotide sequence ID" value="NZ_QGNZ01000002.1"/>
</dbReference>
<accession>A0A317EQZ8</accession>
<dbReference type="PANTHER" id="PTHR39430:SF1">
    <property type="entry name" value="PROTEASE"/>
    <property type="match status" value="1"/>
</dbReference>